<feature type="non-terminal residue" evidence="1">
    <location>
        <position position="1"/>
    </location>
</feature>
<evidence type="ECO:0000313" key="1">
    <source>
        <dbReference type="EMBL" id="JAS11551.1"/>
    </source>
</evidence>
<dbReference type="AlphaFoldDB" id="A0A1B6CDN9"/>
<protein>
    <recommendedName>
        <fullName evidence="2">VWFC domain-containing protein</fullName>
    </recommendedName>
</protein>
<accession>A0A1B6CDN9</accession>
<proteinExistence type="predicted"/>
<sequence>GRAISFSNTCCAVIVCVNHESALLSTMGYTSWFLLVVVFHCTGAVRLPHTLSPCRVAGGKTVAHGGQIEREDPCERCLCLDGSMFCWWGQQHCTNSSFDVVATENITESENVSSWSEDMYETDDTSSAANVTEIIVPTHITKCTVMGKEYHEGEVLPRDTGTCLECVCGPEGRVTCNPKDCVHPSEDFHNPDPNNSLDMFDVDVF</sequence>
<evidence type="ECO:0008006" key="2">
    <source>
        <dbReference type="Google" id="ProtNLM"/>
    </source>
</evidence>
<reference evidence="1" key="1">
    <citation type="submission" date="2015-12" db="EMBL/GenBank/DDBJ databases">
        <title>De novo transcriptome assembly of four potential Pierce s Disease insect vectors from Arizona vineyards.</title>
        <authorList>
            <person name="Tassone E.E."/>
        </authorList>
    </citation>
    <scope>NUCLEOTIDE SEQUENCE</scope>
</reference>
<gene>
    <name evidence="1" type="ORF">g.27961</name>
</gene>
<dbReference type="SUPFAM" id="SSF57603">
    <property type="entry name" value="FnI-like domain"/>
    <property type="match status" value="1"/>
</dbReference>
<name>A0A1B6CDN9_9HEMI</name>
<dbReference type="EMBL" id="GEDC01025747">
    <property type="protein sequence ID" value="JAS11551.1"/>
    <property type="molecule type" value="Transcribed_RNA"/>
</dbReference>
<organism evidence="1">
    <name type="scientific">Clastoptera arizonana</name>
    <name type="common">Arizona spittle bug</name>
    <dbReference type="NCBI Taxonomy" id="38151"/>
    <lineage>
        <taxon>Eukaryota</taxon>
        <taxon>Metazoa</taxon>
        <taxon>Ecdysozoa</taxon>
        <taxon>Arthropoda</taxon>
        <taxon>Hexapoda</taxon>
        <taxon>Insecta</taxon>
        <taxon>Pterygota</taxon>
        <taxon>Neoptera</taxon>
        <taxon>Paraneoptera</taxon>
        <taxon>Hemiptera</taxon>
        <taxon>Auchenorrhyncha</taxon>
        <taxon>Cercopoidea</taxon>
        <taxon>Clastopteridae</taxon>
        <taxon>Clastoptera</taxon>
    </lineage>
</organism>